<gene>
    <name evidence="1" type="ORF">KPSA1_07145</name>
</gene>
<dbReference type="EMBL" id="BGJZ01000365">
    <property type="protein sequence ID" value="GBH13653.1"/>
    <property type="molecule type" value="Genomic_DNA"/>
</dbReference>
<evidence type="ECO:0000313" key="2">
    <source>
        <dbReference type="Proteomes" id="UP000247480"/>
    </source>
</evidence>
<dbReference type="AlphaFoldDB" id="A0A2V0QKI4"/>
<dbReference type="Proteomes" id="UP000247480">
    <property type="component" value="Unassembled WGS sequence"/>
</dbReference>
<organism evidence="1 2">
    <name type="scientific">Pseudomonas syringae pv. actinidiae</name>
    <dbReference type="NCBI Taxonomy" id="103796"/>
    <lineage>
        <taxon>Bacteria</taxon>
        <taxon>Pseudomonadati</taxon>
        <taxon>Pseudomonadota</taxon>
        <taxon>Gammaproteobacteria</taxon>
        <taxon>Pseudomonadales</taxon>
        <taxon>Pseudomonadaceae</taxon>
        <taxon>Pseudomonas</taxon>
        <taxon>Pseudomonas syringae</taxon>
    </lineage>
</organism>
<proteinExistence type="predicted"/>
<accession>A0A2V0QKI4</accession>
<sequence length="81" mass="8985">MRIGFDVQVVQQQAIGERLDDDEADSVAGNLDIACIRRREAFTKTLSSAHRIEPANALEAFAHGFDTQCNEGFKVFRLNGC</sequence>
<reference evidence="1 2" key="1">
    <citation type="submission" date="2018-04" db="EMBL/GenBank/DDBJ databases">
        <title>Draft genome sequence of Pseudomonas syringae pv. actinidiae biovar 1 strains isolated from kiwifruit in Kagawa prefecture.</title>
        <authorList>
            <person name="Tabuchi M."/>
            <person name="Saito M."/>
            <person name="Fujiwara S."/>
            <person name="Sasa N."/>
            <person name="Akimitsu K."/>
            <person name="Gomi K."/>
            <person name="Konishi-Sugita S."/>
            <person name="Hamano K."/>
            <person name="Kataoka I."/>
        </authorList>
    </citation>
    <scope>NUCLEOTIDE SEQUENCE [LARGE SCALE GENOMIC DNA]</scope>
    <source>
        <strain evidence="1 2">MAFF212206</strain>
    </source>
</reference>
<evidence type="ECO:0000313" key="1">
    <source>
        <dbReference type="EMBL" id="GBH13653.1"/>
    </source>
</evidence>
<name>A0A2V0QKI4_PSESF</name>
<protein>
    <submittedName>
        <fullName evidence="1">Molybdopterin-guanine dinucleotide biosynthesis protein</fullName>
    </submittedName>
</protein>
<comment type="caution">
    <text evidence="1">The sequence shown here is derived from an EMBL/GenBank/DDBJ whole genome shotgun (WGS) entry which is preliminary data.</text>
</comment>